<gene>
    <name evidence="5" type="ORF">HD598_001604</name>
</gene>
<dbReference type="InterPro" id="IPR003439">
    <property type="entry name" value="ABC_transporter-like_ATP-bd"/>
</dbReference>
<evidence type="ECO:0000259" key="4">
    <source>
        <dbReference type="PROSITE" id="PS50893"/>
    </source>
</evidence>
<proteinExistence type="predicted"/>
<evidence type="ECO:0000256" key="2">
    <source>
        <dbReference type="ARBA" id="ARBA00022741"/>
    </source>
</evidence>
<dbReference type="InterPro" id="IPR015854">
    <property type="entry name" value="ABC_transpr_LolD-like"/>
</dbReference>
<dbReference type="GO" id="GO:0022857">
    <property type="term" value="F:transmembrane transporter activity"/>
    <property type="evidence" value="ECO:0007669"/>
    <property type="project" value="TreeGrafter"/>
</dbReference>
<dbReference type="GO" id="GO:0005524">
    <property type="term" value="F:ATP binding"/>
    <property type="evidence" value="ECO:0007669"/>
    <property type="project" value="UniProtKB-KW"/>
</dbReference>
<feature type="domain" description="ABC transporter" evidence="4">
    <location>
        <begin position="11"/>
        <end position="229"/>
    </location>
</feature>
<evidence type="ECO:0000256" key="3">
    <source>
        <dbReference type="ARBA" id="ARBA00022840"/>
    </source>
</evidence>
<dbReference type="InterPro" id="IPR027417">
    <property type="entry name" value="P-loop_NTPase"/>
</dbReference>
<dbReference type="SUPFAM" id="SSF52540">
    <property type="entry name" value="P-loop containing nucleoside triphosphate hydrolases"/>
    <property type="match status" value="1"/>
</dbReference>
<keyword evidence="3 5" id="KW-0067">ATP-binding</keyword>
<dbReference type="Gene3D" id="3.40.50.300">
    <property type="entry name" value="P-loop containing nucleotide triphosphate hydrolases"/>
    <property type="match status" value="1"/>
</dbReference>
<dbReference type="SMART" id="SM00382">
    <property type="entry name" value="AAA"/>
    <property type="match status" value="1"/>
</dbReference>
<organism evidence="5 6">
    <name type="scientific">Neomicrococcus aestuarii</name>
    <dbReference type="NCBI Taxonomy" id="556325"/>
    <lineage>
        <taxon>Bacteria</taxon>
        <taxon>Bacillati</taxon>
        <taxon>Actinomycetota</taxon>
        <taxon>Actinomycetes</taxon>
        <taxon>Micrococcales</taxon>
        <taxon>Micrococcaceae</taxon>
        <taxon>Neomicrococcus</taxon>
    </lineage>
</organism>
<protein>
    <submittedName>
        <fullName evidence="5">Putative ABC transport system ATP-binding protein</fullName>
    </submittedName>
</protein>
<evidence type="ECO:0000313" key="5">
    <source>
        <dbReference type="EMBL" id="MBB5512917.1"/>
    </source>
</evidence>
<dbReference type="AlphaFoldDB" id="A0A7W8X060"/>
<dbReference type="CDD" id="cd03255">
    <property type="entry name" value="ABC_MJ0796_LolCDE_FtsE"/>
    <property type="match status" value="1"/>
</dbReference>
<keyword evidence="2" id="KW-0547">Nucleotide-binding</keyword>
<evidence type="ECO:0000256" key="1">
    <source>
        <dbReference type="ARBA" id="ARBA00022448"/>
    </source>
</evidence>
<dbReference type="RefSeq" id="WP_183665038.1">
    <property type="nucleotide sequence ID" value="NZ_BAAARH010000021.1"/>
</dbReference>
<dbReference type="PANTHER" id="PTHR24220">
    <property type="entry name" value="IMPORT ATP-BINDING PROTEIN"/>
    <property type="match status" value="1"/>
</dbReference>
<dbReference type="InterPro" id="IPR017871">
    <property type="entry name" value="ABC_transporter-like_CS"/>
</dbReference>
<dbReference type="GO" id="GO:0016887">
    <property type="term" value="F:ATP hydrolysis activity"/>
    <property type="evidence" value="ECO:0007669"/>
    <property type="project" value="InterPro"/>
</dbReference>
<dbReference type="PANTHER" id="PTHR24220:SF86">
    <property type="entry name" value="ABC TRANSPORTER ABCH.1"/>
    <property type="match status" value="1"/>
</dbReference>
<name>A0A7W8X060_9MICC</name>
<sequence>MNNDENRQQLVRAHNVRKVFEPGEQGVRSGSFSINSGTSTAIVGPSGSGKTTLMTLLGLLEKPDSGELTLFGSDSKSLTLTEATKIRRHELGFIFQAFHLIQHLNVSENVMLGLHPAETGQSDRKQRVTDQLMALGLETHANAFPKTLSGGQQQRVAIARALVRRPKLLLCDEPTGNLDSTNGEIVIQALLNSVSNDSAVVIVTHDEDLAARCSHRIRVKDGIATGDSL</sequence>
<evidence type="ECO:0000313" key="6">
    <source>
        <dbReference type="Proteomes" id="UP000580797"/>
    </source>
</evidence>
<dbReference type="Proteomes" id="UP000580797">
    <property type="component" value="Unassembled WGS sequence"/>
</dbReference>
<dbReference type="GO" id="GO:0005886">
    <property type="term" value="C:plasma membrane"/>
    <property type="evidence" value="ECO:0007669"/>
    <property type="project" value="TreeGrafter"/>
</dbReference>
<dbReference type="PROSITE" id="PS50893">
    <property type="entry name" value="ABC_TRANSPORTER_2"/>
    <property type="match status" value="1"/>
</dbReference>
<comment type="caution">
    <text evidence="5">The sequence shown here is derived from an EMBL/GenBank/DDBJ whole genome shotgun (WGS) entry which is preliminary data.</text>
</comment>
<dbReference type="EMBL" id="JACHDR010000001">
    <property type="protein sequence ID" value="MBB5512917.1"/>
    <property type="molecule type" value="Genomic_DNA"/>
</dbReference>
<keyword evidence="1" id="KW-0813">Transport</keyword>
<dbReference type="PROSITE" id="PS00211">
    <property type="entry name" value="ABC_TRANSPORTER_1"/>
    <property type="match status" value="1"/>
</dbReference>
<reference evidence="5 6" key="1">
    <citation type="submission" date="2020-08" db="EMBL/GenBank/DDBJ databases">
        <title>Sequencing the genomes of 1000 actinobacteria strains.</title>
        <authorList>
            <person name="Klenk H.-P."/>
        </authorList>
    </citation>
    <scope>NUCLEOTIDE SEQUENCE [LARGE SCALE GENOMIC DNA]</scope>
    <source>
        <strain evidence="5 6">DSM 105783</strain>
    </source>
</reference>
<dbReference type="Pfam" id="PF00005">
    <property type="entry name" value="ABC_tran"/>
    <property type="match status" value="1"/>
</dbReference>
<dbReference type="InterPro" id="IPR017911">
    <property type="entry name" value="MacB-like_ATP-bd"/>
</dbReference>
<accession>A0A7W8X060</accession>
<dbReference type="InterPro" id="IPR003593">
    <property type="entry name" value="AAA+_ATPase"/>
</dbReference>